<dbReference type="EMBL" id="AVOT02105561">
    <property type="protein sequence ID" value="MBW0579643.1"/>
    <property type="molecule type" value="Genomic_DNA"/>
</dbReference>
<dbReference type="Proteomes" id="UP000765509">
    <property type="component" value="Unassembled WGS sequence"/>
</dbReference>
<proteinExistence type="predicted"/>
<accession>A0A9Q3KDQ1</accession>
<sequence length="110" mass="12930">MIRRFCAYGLEFKDYDGFNHDWCALIPALEPSYKTSIHSSTVKTQAILEKGWNPRLRHDTLKKDVVDIHPTASTFRLMLDKGRHHENRFVRCGYETLIQNQVLFLSSKFE</sequence>
<organism evidence="1 2">
    <name type="scientific">Austropuccinia psidii MF-1</name>
    <dbReference type="NCBI Taxonomy" id="1389203"/>
    <lineage>
        <taxon>Eukaryota</taxon>
        <taxon>Fungi</taxon>
        <taxon>Dikarya</taxon>
        <taxon>Basidiomycota</taxon>
        <taxon>Pucciniomycotina</taxon>
        <taxon>Pucciniomycetes</taxon>
        <taxon>Pucciniales</taxon>
        <taxon>Sphaerophragmiaceae</taxon>
        <taxon>Austropuccinia</taxon>
    </lineage>
</organism>
<evidence type="ECO:0000313" key="2">
    <source>
        <dbReference type="Proteomes" id="UP000765509"/>
    </source>
</evidence>
<name>A0A9Q3KDQ1_9BASI</name>
<dbReference type="AlphaFoldDB" id="A0A9Q3KDQ1"/>
<evidence type="ECO:0000313" key="1">
    <source>
        <dbReference type="EMBL" id="MBW0579643.1"/>
    </source>
</evidence>
<gene>
    <name evidence="1" type="ORF">O181_119358</name>
</gene>
<protein>
    <submittedName>
        <fullName evidence="1">Uncharacterized protein</fullName>
    </submittedName>
</protein>
<keyword evidence="2" id="KW-1185">Reference proteome</keyword>
<comment type="caution">
    <text evidence="1">The sequence shown here is derived from an EMBL/GenBank/DDBJ whole genome shotgun (WGS) entry which is preliminary data.</text>
</comment>
<reference evidence="1" key="1">
    <citation type="submission" date="2021-03" db="EMBL/GenBank/DDBJ databases">
        <title>Draft genome sequence of rust myrtle Austropuccinia psidii MF-1, a brazilian biotype.</title>
        <authorList>
            <person name="Quecine M.C."/>
            <person name="Pachon D.M.R."/>
            <person name="Bonatelli M.L."/>
            <person name="Correr F.H."/>
            <person name="Franceschini L.M."/>
            <person name="Leite T.F."/>
            <person name="Margarido G.R.A."/>
            <person name="Almeida C.A."/>
            <person name="Ferrarezi J.A."/>
            <person name="Labate C.A."/>
        </authorList>
    </citation>
    <scope>NUCLEOTIDE SEQUENCE</scope>
    <source>
        <strain evidence="1">MF-1</strain>
    </source>
</reference>